<evidence type="ECO:0000259" key="6">
    <source>
        <dbReference type="PROSITE" id="PS51886"/>
    </source>
</evidence>
<evidence type="ECO:0000313" key="9">
    <source>
        <dbReference type="WBParaSite" id="EgrG_001022500"/>
    </source>
</evidence>
<reference evidence="7" key="2">
    <citation type="submission" date="2014-06" db="EMBL/GenBank/DDBJ databases">
        <authorList>
            <person name="Aslett M."/>
        </authorList>
    </citation>
    <scope>NUCLEOTIDE SEQUENCE</scope>
</reference>
<name>A0A068WG95_ECHGR</name>
<protein>
    <recommendedName>
        <fullName evidence="4">Oxidation resistance protein 1</fullName>
    </recommendedName>
</protein>
<feature type="domain" description="TLDc" evidence="6">
    <location>
        <begin position="483"/>
        <end position="707"/>
    </location>
</feature>
<comment type="similarity">
    <text evidence="2">Belongs to the OXR1 family.</text>
</comment>
<dbReference type="Pfam" id="PF01476">
    <property type="entry name" value="LysM"/>
    <property type="match status" value="1"/>
</dbReference>
<evidence type="ECO:0000313" key="8">
    <source>
        <dbReference type="Proteomes" id="UP000492820"/>
    </source>
</evidence>
<dbReference type="PANTHER" id="PTHR23354">
    <property type="entry name" value="NUCLEOLAR PROTEIN 7/ESTROGEN RECEPTOR COACTIVATOR-RELATED"/>
    <property type="match status" value="1"/>
</dbReference>
<proteinExistence type="inferred from homology"/>
<dbReference type="InterPro" id="IPR036779">
    <property type="entry name" value="LysM_dom_sf"/>
</dbReference>
<evidence type="ECO:0000259" key="5">
    <source>
        <dbReference type="PROSITE" id="PS51782"/>
    </source>
</evidence>
<gene>
    <name evidence="7" type="ORF">EgrG_001022500</name>
</gene>
<dbReference type="PROSITE" id="PS51782">
    <property type="entry name" value="LYSM"/>
    <property type="match status" value="1"/>
</dbReference>
<dbReference type="CDD" id="cd00118">
    <property type="entry name" value="LysM"/>
    <property type="match status" value="1"/>
</dbReference>
<evidence type="ECO:0000256" key="3">
    <source>
        <dbReference type="ARBA" id="ARBA00023128"/>
    </source>
</evidence>
<dbReference type="GO" id="GO:0006979">
    <property type="term" value="P:response to oxidative stress"/>
    <property type="evidence" value="ECO:0007669"/>
    <property type="project" value="TreeGrafter"/>
</dbReference>
<keyword evidence="3" id="KW-0496">Mitochondrion</keyword>
<sequence>MVESGDSLASIAARFDLTPSRLCQINKLRSNHLFTGQRLKVGKEEFGCQKAKDGTAEQTEDPCDFQATNVVAAAPSQEKRYRQIFKRLIGVEWLEKSRTVKVVQAENIKTNDALAAGRLEVDARFCHDLHRCVRGTLIATIETIMFLPLSECEHTAALCQAAMEMRYENVRSVAAYDDASVFVFTKRPRLLRQCADGPPSEEIEHHILSTATFSSSTIAPAEQPLGTVLLENEAFLCCTVRRNRLVSGDSISPSSSPAGAQWFIVSRRSIEDLEKFLTGSNLGFASVIPMDNSSHKIMGEKNKRESEKLNSIPDAIGSLVARQMTLHFCSPESSITSSQGYISRSLGRLMQRTASARSKANFVTAGGPMSERRRNLSAGCSEELFSDHAAIDVNSVVKKTGDESDSIIFDQSSSSIPSFADEKEVFDMLRQSSLAWELVSEQEFIQTCVLAEGEKEQVGSCETTESAVFTLLSPPASLLQSCILTSQTQVHELLEAIPTGAQFLDWFLTFSTELHGFSLKTLYRRCEDFVSGDLHVNVDPDPYHTVSNVEKMCTFSKQRASSIAQQNQPCVLLIKDTTDCLMGAYLSCHPRLSRGVFYGTGESFVFHWTPVPTSPCMEESQKGEITGLALKSENPCFRKYSWSRKNSFFISGEPEVILIGCSNASSALRIDESLNRGRSQTCETFDNPELTPGGDFFIHTIELWSLG</sequence>
<dbReference type="AlphaFoldDB" id="A0A068WG95"/>
<evidence type="ECO:0000256" key="1">
    <source>
        <dbReference type="ARBA" id="ARBA00004173"/>
    </source>
</evidence>
<dbReference type="PANTHER" id="PTHR23354:SF62">
    <property type="entry name" value="MUSTARD, ISOFORM V"/>
    <property type="match status" value="1"/>
</dbReference>
<dbReference type="InterPro" id="IPR018392">
    <property type="entry name" value="LysM"/>
</dbReference>
<dbReference type="SUPFAM" id="SSF54106">
    <property type="entry name" value="LysM domain"/>
    <property type="match status" value="1"/>
</dbReference>
<reference evidence="9" key="3">
    <citation type="submission" date="2020-10" db="UniProtKB">
        <authorList>
            <consortium name="WormBaseParasite"/>
        </authorList>
    </citation>
    <scope>IDENTIFICATION</scope>
</reference>
<evidence type="ECO:0000256" key="4">
    <source>
        <dbReference type="ARBA" id="ARBA00040604"/>
    </source>
</evidence>
<organism evidence="7">
    <name type="scientific">Echinococcus granulosus</name>
    <name type="common">Hydatid tapeworm</name>
    <dbReference type="NCBI Taxonomy" id="6210"/>
    <lineage>
        <taxon>Eukaryota</taxon>
        <taxon>Metazoa</taxon>
        <taxon>Spiralia</taxon>
        <taxon>Lophotrochozoa</taxon>
        <taxon>Platyhelminthes</taxon>
        <taxon>Cestoda</taxon>
        <taxon>Eucestoda</taxon>
        <taxon>Cyclophyllidea</taxon>
        <taxon>Taeniidae</taxon>
        <taxon>Echinococcus</taxon>
        <taxon>Echinococcus granulosus group</taxon>
    </lineage>
</organism>
<dbReference type="EMBL" id="LK028577">
    <property type="protein sequence ID" value="CDS17466.1"/>
    <property type="molecule type" value="Genomic_DNA"/>
</dbReference>
<accession>A0A068WG95</accession>
<dbReference type="GO" id="GO:0005634">
    <property type="term" value="C:nucleus"/>
    <property type="evidence" value="ECO:0007669"/>
    <property type="project" value="TreeGrafter"/>
</dbReference>
<dbReference type="SMART" id="SM00584">
    <property type="entry name" value="TLDc"/>
    <property type="match status" value="1"/>
</dbReference>
<dbReference type="Gene3D" id="3.10.350.10">
    <property type="entry name" value="LysM domain"/>
    <property type="match status" value="1"/>
</dbReference>
<dbReference type="GO" id="GO:0005739">
    <property type="term" value="C:mitochondrion"/>
    <property type="evidence" value="ECO:0007669"/>
    <property type="project" value="UniProtKB-SubCell"/>
</dbReference>
<evidence type="ECO:0000256" key="2">
    <source>
        <dbReference type="ARBA" id="ARBA00009540"/>
    </source>
</evidence>
<dbReference type="SMART" id="SM00257">
    <property type="entry name" value="LysM"/>
    <property type="match status" value="1"/>
</dbReference>
<evidence type="ECO:0000313" key="7">
    <source>
        <dbReference type="EMBL" id="CDS17466.1"/>
    </source>
</evidence>
<dbReference type="Proteomes" id="UP000492820">
    <property type="component" value="Unassembled WGS sequence"/>
</dbReference>
<dbReference type="InterPro" id="IPR006571">
    <property type="entry name" value="TLDc_dom"/>
</dbReference>
<dbReference type="PROSITE" id="PS51886">
    <property type="entry name" value="TLDC"/>
    <property type="match status" value="1"/>
</dbReference>
<dbReference type="WBParaSite" id="EgrG_001022500">
    <property type="protein sequence ID" value="EgrG_001022500"/>
    <property type="gene ID" value="EgrG_001022500"/>
</dbReference>
<dbReference type="OrthoDB" id="26679at2759"/>
<dbReference type="Pfam" id="PF07534">
    <property type="entry name" value="TLD"/>
    <property type="match status" value="1"/>
</dbReference>
<feature type="domain" description="LysM" evidence="5">
    <location>
        <begin position="1"/>
        <end position="41"/>
    </location>
</feature>
<comment type="subcellular location">
    <subcellularLocation>
        <location evidence="1">Mitochondrion</location>
    </subcellularLocation>
</comment>
<reference evidence="7 8" key="1">
    <citation type="journal article" date="2013" name="Nature">
        <title>The genomes of four tapeworm species reveal adaptations to parasitism.</title>
        <authorList>
            <person name="Tsai I.J."/>
            <person name="Zarowiecki M."/>
            <person name="Holroyd N."/>
            <person name="Garciarrubio A."/>
            <person name="Sanchez-Flores A."/>
            <person name="Brooks K.L."/>
            <person name="Tracey A."/>
            <person name="Bobes R.J."/>
            <person name="Fragoso G."/>
            <person name="Sciutto E."/>
            <person name="Aslett M."/>
            <person name="Beasley H."/>
            <person name="Bennett H.M."/>
            <person name="Cai J."/>
            <person name="Camicia F."/>
            <person name="Clark R."/>
            <person name="Cucher M."/>
            <person name="De Silva N."/>
            <person name="Day T.A."/>
            <person name="Deplazes P."/>
            <person name="Estrada K."/>
            <person name="Fernandez C."/>
            <person name="Holland P.W."/>
            <person name="Hou J."/>
            <person name="Hu S."/>
            <person name="Huckvale T."/>
            <person name="Hung S.S."/>
            <person name="Kamenetzky L."/>
            <person name="Keane J.A."/>
            <person name="Kiss F."/>
            <person name="Koziol U."/>
            <person name="Lambert O."/>
            <person name="Liu K."/>
            <person name="Luo X."/>
            <person name="Luo Y."/>
            <person name="Macchiaroli N."/>
            <person name="Nichol S."/>
            <person name="Paps J."/>
            <person name="Parkinson J."/>
            <person name="Pouchkina-Stantcheva N."/>
            <person name="Riddiford N."/>
            <person name="Rosenzvit M."/>
            <person name="Salinas G."/>
            <person name="Wasmuth J.D."/>
            <person name="Zamanian M."/>
            <person name="Zheng Y."/>
            <person name="Cai X."/>
            <person name="Soberon X."/>
            <person name="Olson P.D."/>
            <person name="Laclette J.P."/>
            <person name="Brehm K."/>
            <person name="Berriman M."/>
            <person name="Garciarrubio A."/>
            <person name="Bobes R.J."/>
            <person name="Fragoso G."/>
            <person name="Sanchez-Flores A."/>
            <person name="Estrada K."/>
            <person name="Cevallos M.A."/>
            <person name="Morett E."/>
            <person name="Gonzalez V."/>
            <person name="Portillo T."/>
            <person name="Ochoa-Leyva A."/>
            <person name="Jose M.V."/>
            <person name="Sciutto E."/>
            <person name="Landa A."/>
            <person name="Jimenez L."/>
            <person name="Valdes V."/>
            <person name="Carrero J.C."/>
            <person name="Larralde C."/>
            <person name="Morales-Montor J."/>
            <person name="Limon-Lason J."/>
            <person name="Soberon X."/>
            <person name="Laclette J.P."/>
        </authorList>
    </citation>
    <scope>NUCLEOTIDE SEQUENCE [LARGE SCALE GENOMIC DNA]</scope>
</reference>